<evidence type="ECO:0000256" key="1">
    <source>
        <dbReference type="ARBA" id="ARBA00000085"/>
    </source>
</evidence>
<dbReference type="EC" id="2.7.13.3" evidence="2"/>
<name>A0A4Y9SA54_9BURK</name>
<dbReference type="Pfam" id="PF02518">
    <property type="entry name" value="HATPase_c"/>
    <property type="match status" value="1"/>
</dbReference>
<dbReference type="CDD" id="cd00082">
    <property type="entry name" value="HisKA"/>
    <property type="match status" value="1"/>
</dbReference>
<comment type="catalytic activity">
    <reaction evidence="1">
        <text>ATP + protein L-histidine = ADP + protein N-phospho-L-histidine.</text>
        <dbReference type="EC" id="2.7.13.3"/>
    </reaction>
</comment>
<dbReference type="SMART" id="SM00388">
    <property type="entry name" value="HisKA"/>
    <property type="match status" value="1"/>
</dbReference>
<dbReference type="InterPro" id="IPR036890">
    <property type="entry name" value="HATPase_C_sf"/>
</dbReference>
<dbReference type="SUPFAM" id="SSF55874">
    <property type="entry name" value="ATPase domain of HSP90 chaperone/DNA topoisomerase II/histidine kinase"/>
    <property type="match status" value="1"/>
</dbReference>
<sequence>MRVVVYAPMGRDAHVLGTLMEALQLDTLVCRSAAEFQGALDEQALLAVATEEGLAQCLGDRLAEQLARQPPWSDLPVIALADQNALLPGSATRALAQLGNVTLISRPLRREVLLLAVLSAQRTRLLQLQVRDQIGQLNAYAAELERRVDERTRALATEVRERRQVEASLAESRRLESLGRLTGGVAHDFNNVLQVISGATELMRVLDQEQGRLRRPLDGVARAVEQGSRLTQQLLSFARRQPMQIASVQLGEHLAEMAQLLRHSLGKHIALHLAVADGLWPVRTDLAQLEMALLNLVINARDAMPEGGAVTLAARNVALPQDGPEELAELHGDFVLVELNDEGAGMPAQVAAKAFEPFFTTKAPGKGTGLGLSQVYGYAQQSGGTAFIRSGSSGTTVTLALPRGTGPGMEAAAPPPPAPDAEARFAGLRVLCVEDDDSVAEVAHDLFVSLGCWVCLACSADEAILSDFAGIDLVFSDVRMPGTMDGIDLAHWLARTHPATPVVLASGFIGDPGRLDGLDVQFLRKPYTRQSVLKAAAAALVRSAGSGERQ</sequence>
<dbReference type="Proteomes" id="UP000298438">
    <property type="component" value="Unassembled WGS sequence"/>
</dbReference>
<reference evidence="7 8" key="1">
    <citation type="submission" date="2019-03" db="EMBL/GenBank/DDBJ databases">
        <title>Draft Genome Sequence of Massilia arenosa sp. nov., a Novel Massilia Species Isolated from a Sandy-loam Maize Soil.</title>
        <authorList>
            <person name="Raths R."/>
            <person name="Peta V."/>
            <person name="Bucking H."/>
        </authorList>
    </citation>
    <scope>NUCLEOTIDE SEQUENCE [LARGE SCALE GENOMIC DNA]</scope>
    <source>
        <strain evidence="7 8">MC02</strain>
    </source>
</reference>
<dbReference type="Pfam" id="PF00072">
    <property type="entry name" value="Response_reg"/>
    <property type="match status" value="1"/>
</dbReference>
<evidence type="ECO:0000259" key="5">
    <source>
        <dbReference type="PROSITE" id="PS50109"/>
    </source>
</evidence>
<dbReference type="AlphaFoldDB" id="A0A4Y9SA54"/>
<dbReference type="InterPro" id="IPR004358">
    <property type="entry name" value="Sig_transdc_His_kin-like_C"/>
</dbReference>
<dbReference type="InterPro" id="IPR003661">
    <property type="entry name" value="HisK_dim/P_dom"/>
</dbReference>
<dbReference type="RefSeq" id="WP_135207587.1">
    <property type="nucleotide sequence ID" value="NZ_SPVF01000157.1"/>
</dbReference>
<dbReference type="PRINTS" id="PR00344">
    <property type="entry name" value="BCTRLSENSOR"/>
</dbReference>
<dbReference type="PANTHER" id="PTHR43065">
    <property type="entry name" value="SENSOR HISTIDINE KINASE"/>
    <property type="match status" value="1"/>
</dbReference>
<feature type="domain" description="Histidine kinase" evidence="5">
    <location>
        <begin position="184"/>
        <end position="405"/>
    </location>
</feature>
<evidence type="ECO:0000259" key="6">
    <source>
        <dbReference type="PROSITE" id="PS50110"/>
    </source>
</evidence>
<comment type="caution">
    <text evidence="7">The sequence shown here is derived from an EMBL/GenBank/DDBJ whole genome shotgun (WGS) entry which is preliminary data.</text>
</comment>
<gene>
    <name evidence="7" type="ORF">E4L96_12640</name>
</gene>
<dbReference type="Gene3D" id="3.40.50.2300">
    <property type="match status" value="1"/>
</dbReference>
<dbReference type="InterPro" id="IPR036097">
    <property type="entry name" value="HisK_dim/P_sf"/>
</dbReference>
<dbReference type="InterPro" id="IPR005467">
    <property type="entry name" value="His_kinase_dom"/>
</dbReference>
<feature type="domain" description="Response regulatory" evidence="6">
    <location>
        <begin position="429"/>
        <end position="540"/>
    </location>
</feature>
<keyword evidence="8" id="KW-1185">Reference proteome</keyword>
<evidence type="ECO:0000256" key="4">
    <source>
        <dbReference type="PROSITE-ProRule" id="PRU00169"/>
    </source>
</evidence>
<evidence type="ECO:0000313" key="8">
    <source>
        <dbReference type="Proteomes" id="UP000298438"/>
    </source>
</evidence>
<dbReference type="SUPFAM" id="SSF47384">
    <property type="entry name" value="Homodimeric domain of signal transducing histidine kinase"/>
    <property type="match status" value="1"/>
</dbReference>
<dbReference type="OrthoDB" id="9177042at2"/>
<dbReference type="GO" id="GO:0000155">
    <property type="term" value="F:phosphorelay sensor kinase activity"/>
    <property type="evidence" value="ECO:0007669"/>
    <property type="project" value="InterPro"/>
</dbReference>
<dbReference type="InterPro" id="IPR011006">
    <property type="entry name" value="CheY-like_superfamily"/>
</dbReference>
<dbReference type="Gene3D" id="1.10.287.130">
    <property type="match status" value="1"/>
</dbReference>
<dbReference type="SMART" id="SM00448">
    <property type="entry name" value="REC"/>
    <property type="match status" value="1"/>
</dbReference>
<dbReference type="SUPFAM" id="SSF52172">
    <property type="entry name" value="CheY-like"/>
    <property type="match status" value="1"/>
</dbReference>
<evidence type="ECO:0000313" key="7">
    <source>
        <dbReference type="EMBL" id="TFW18753.1"/>
    </source>
</evidence>
<keyword evidence="3 4" id="KW-0597">Phosphoprotein</keyword>
<protein>
    <recommendedName>
        <fullName evidence="2">histidine kinase</fullName>
        <ecNumber evidence="2">2.7.13.3</ecNumber>
    </recommendedName>
</protein>
<dbReference type="SMART" id="SM00387">
    <property type="entry name" value="HATPase_c"/>
    <property type="match status" value="1"/>
</dbReference>
<evidence type="ECO:0000256" key="2">
    <source>
        <dbReference type="ARBA" id="ARBA00012438"/>
    </source>
</evidence>
<dbReference type="Gene3D" id="3.30.565.10">
    <property type="entry name" value="Histidine kinase-like ATPase, C-terminal domain"/>
    <property type="match status" value="1"/>
</dbReference>
<feature type="modified residue" description="4-aspartylphosphate" evidence="4">
    <location>
        <position position="477"/>
    </location>
</feature>
<organism evidence="7 8">
    <name type="scientific">Zemynaea arenosa</name>
    <dbReference type="NCBI Taxonomy" id="2561931"/>
    <lineage>
        <taxon>Bacteria</taxon>
        <taxon>Pseudomonadati</taxon>
        <taxon>Pseudomonadota</taxon>
        <taxon>Betaproteobacteria</taxon>
        <taxon>Burkholderiales</taxon>
        <taxon>Oxalobacteraceae</taxon>
        <taxon>Telluria group</taxon>
        <taxon>Zemynaea</taxon>
    </lineage>
</organism>
<dbReference type="InterPro" id="IPR001789">
    <property type="entry name" value="Sig_transdc_resp-reg_receiver"/>
</dbReference>
<evidence type="ECO:0000256" key="3">
    <source>
        <dbReference type="ARBA" id="ARBA00022553"/>
    </source>
</evidence>
<dbReference type="Pfam" id="PF00512">
    <property type="entry name" value="HisKA"/>
    <property type="match status" value="1"/>
</dbReference>
<accession>A0A4Y9SA54</accession>
<dbReference type="EMBL" id="SPVF01000157">
    <property type="protein sequence ID" value="TFW18753.1"/>
    <property type="molecule type" value="Genomic_DNA"/>
</dbReference>
<dbReference type="PANTHER" id="PTHR43065:SF49">
    <property type="entry name" value="HISTIDINE KINASE"/>
    <property type="match status" value="1"/>
</dbReference>
<proteinExistence type="predicted"/>
<dbReference type="PROSITE" id="PS50110">
    <property type="entry name" value="RESPONSE_REGULATORY"/>
    <property type="match status" value="1"/>
</dbReference>
<dbReference type="InterPro" id="IPR003594">
    <property type="entry name" value="HATPase_dom"/>
</dbReference>
<dbReference type="PROSITE" id="PS50109">
    <property type="entry name" value="HIS_KIN"/>
    <property type="match status" value="1"/>
</dbReference>